<sequence>MSFVGALIICCQMGFMPRAVSSEMPVRSILHARAKGESLIQAKDPNASTIIPRIVHQSWKNVDKIPARFHPWMRSWVHFHPSWTYVFWTDEDNLQLFESRYPQYLHIAKAVQKVALADMARYALLHSVGGLYIDADFECLQPFDSLHQENKLFLSTEPFAHSVLLEDTNSAALCNALMASAPGHPFWLRVLDNIKEKFDRDEDLGDPVSLTGPRIVKQTYQNSTPEEEADVVVFPSEYFYPDIARWNAESLEAKCRERDDDAAKEACEWLQKFPNGEYTSNTHAVHHWQCTWCRGDNSDEFGSLSDIFESPPMRPNITTTGVSFTMYW</sequence>
<dbReference type="InterPro" id="IPR051706">
    <property type="entry name" value="Glycosyltransferase_domain"/>
</dbReference>
<keyword evidence="1" id="KW-0808">Transferase</keyword>
<dbReference type="EnsemblProtists" id="Phyra74805">
    <property type="protein sequence ID" value="Phyra74805"/>
    <property type="gene ID" value="Phyra74805"/>
</dbReference>
<dbReference type="InParanoid" id="H3GG79"/>
<organism evidence="3 4">
    <name type="scientific">Phytophthora ramorum</name>
    <name type="common">Sudden oak death agent</name>
    <dbReference type="NCBI Taxonomy" id="164328"/>
    <lineage>
        <taxon>Eukaryota</taxon>
        <taxon>Sar</taxon>
        <taxon>Stramenopiles</taxon>
        <taxon>Oomycota</taxon>
        <taxon>Peronosporomycetes</taxon>
        <taxon>Peronosporales</taxon>
        <taxon>Peronosporaceae</taxon>
        <taxon>Phytophthora</taxon>
    </lineage>
</organism>
<name>H3GG79_PHYRM</name>
<evidence type="ECO:0000313" key="4">
    <source>
        <dbReference type="Proteomes" id="UP000005238"/>
    </source>
</evidence>
<feature type="signal peptide" evidence="2">
    <location>
        <begin position="1"/>
        <end position="22"/>
    </location>
</feature>
<feature type="chain" id="PRO_5003586038" evidence="2">
    <location>
        <begin position="23"/>
        <end position="328"/>
    </location>
</feature>
<dbReference type="PANTHER" id="PTHR32385:SF23">
    <property type="entry name" value="NUCLEOTIDE-DIPHOSPHO-SUGAR TRANSFERASE"/>
    <property type="match status" value="1"/>
</dbReference>
<dbReference type="EMBL" id="DS566007">
    <property type="status" value="NOT_ANNOTATED_CDS"/>
    <property type="molecule type" value="Genomic_DNA"/>
</dbReference>
<keyword evidence="4" id="KW-1185">Reference proteome</keyword>
<dbReference type="GO" id="GO:0051999">
    <property type="term" value="P:mannosyl-inositol phosphorylceramide biosynthetic process"/>
    <property type="evidence" value="ECO:0000318"/>
    <property type="project" value="GO_Central"/>
</dbReference>
<reference evidence="4" key="1">
    <citation type="journal article" date="2006" name="Science">
        <title>Phytophthora genome sequences uncover evolutionary origins and mechanisms of pathogenesis.</title>
        <authorList>
            <person name="Tyler B.M."/>
            <person name="Tripathy S."/>
            <person name="Zhang X."/>
            <person name="Dehal P."/>
            <person name="Jiang R.H."/>
            <person name="Aerts A."/>
            <person name="Arredondo F.D."/>
            <person name="Baxter L."/>
            <person name="Bensasson D."/>
            <person name="Beynon J.L."/>
            <person name="Chapman J."/>
            <person name="Damasceno C.M."/>
            <person name="Dorrance A.E."/>
            <person name="Dou D."/>
            <person name="Dickerman A.W."/>
            <person name="Dubchak I.L."/>
            <person name="Garbelotto M."/>
            <person name="Gijzen M."/>
            <person name="Gordon S.G."/>
            <person name="Govers F."/>
            <person name="Grunwald N.J."/>
            <person name="Huang W."/>
            <person name="Ivors K.L."/>
            <person name="Jones R.W."/>
            <person name="Kamoun S."/>
            <person name="Krampis K."/>
            <person name="Lamour K.H."/>
            <person name="Lee M.K."/>
            <person name="McDonald W.H."/>
            <person name="Medina M."/>
            <person name="Meijer H.J."/>
            <person name="Nordberg E.K."/>
            <person name="Maclean D.J."/>
            <person name="Ospina-Giraldo M.D."/>
            <person name="Morris P.F."/>
            <person name="Phuntumart V."/>
            <person name="Putnam N.H."/>
            <person name="Rash S."/>
            <person name="Rose J.K."/>
            <person name="Sakihama Y."/>
            <person name="Salamov A.A."/>
            <person name="Savidor A."/>
            <person name="Scheuring C.F."/>
            <person name="Smith B.M."/>
            <person name="Sobral B.W."/>
            <person name="Terry A."/>
            <person name="Torto-Alalibo T.A."/>
            <person name="Win J."/>
            <person name="Xu Z."/>
            <person name="Zhang H."/>
            <person name="Grigoriev I.V."/>
            <person name="Rokhsar D.S."/>
            <person name="Boore J.L."/>
        </authorList>
    </citation>
    <scope>NUCLEOTIDE SEQUENCE [LARGE SCALE GENOMIC DNA]</scope>
    <source>
        <strain evidence="4">Pr102</strain>
    </source>
</reference>
<evidence type="ECO:0000256" key="1">
    <source>
        <dbReference type="ARBA" id="ARBA00022679"/>
    </source>
</evidence>
<dbReference type="eggNOG" id="ENOG502S433">
    <property type="taxonomic scope" value="Eukaryota"/>
</dbReference>
<dbReference type="InterPro" id="IPR007577">
    <property type="entry name" value="GlycoTrfase_DXD_sugar-bd_CS"/>
</dbReference>
<dbReference type="FunFam" id="3.90.550.20:FF:000022">
    <property type="entry name" value="Uncharacterized protein"/>
    <property type="match status" value="1"/>
</dbReference>
<dbReference type="HOGENOM" id="CLU_051866_0_1_1"/>
<evidence type="ECO:0000256" key="2">
    <source>
        <dbReference type="SAM" id="SignalP"/>
    </source>
</evidence>
<dbReference type="GO" id="GO:0000030">
    <property type="term" value="F:mannosyltransferase activity"/>
    <property type="evidence" value="ECO:0000318"/>
    <property type="project" value="GO_Central"/>
</dbReference>
<dbReference type="Gene3D" id="3.90.550.20">
    <property type="match status" value="1"/>
</dbReference>
<dbReference type="VEuPathDB" id="FungiDB:KRP22_14203"/>
<dbReference type="GO" id="GO:0016020">
    <property type="term" value="C:membrane"/>
    <property type="evidence" value="ECO:0007669"/>
    <property type="project" value="GOC"/>
</dbReference>
<dbReference type="VEuPathDB" id="FungiDB:KRP23_13387"/>
<keyword evidence="2" id="KW-0732">Signal</keyword>
<reference evidence="3" key="2">
    <citation type="submission" date="2015-06" db="UniProtKB">
        <authorList>
            <consortium name="EnsemblProtists"/>
        </authorList>
    </citation>
    <scope>IDENTIFICATION</scope>
    <source>
        <strain evidence="3">Pr102</strain>
    </source>
</reference>
<dbReference type="InterPro" id="IPR029044">
    <property type="entry name" value="Nucleotide-diphossugar_trans"/>
</dbReference>
<dbReference type="Pfam" id="PF04488">
    <property type="entry name" value="Gly_transf_sug"/>
    <property type="match status" value="1"/>
</dbReference>
<accession>H3GG79</accession>
<protein>
    <submittedName>
        <fullName evidence="3">Uncharacterized protein</fullName>
    </submittedName>
</protein>
<dbReference type="OMA" id="INAFMAC"/>
<evidence type="ECO:0000313" key="3">
    <source>
        <dbReference type="EnsemblProtists" id="Phyra74805"/>
    </source>
</evidence>
<dbReference type="PANTHER" id="PTHR32385">
    <property type="entry name" value="MANNOSYL PHOSPHORYLINOSITOL CERAMIDE SYNTHASE"/>
    <property type="match status" value="1"/>
</dbReference>
<proteinExistence type="predicted"/>
<dbReference type="AlphaFoldDB" id="H3GG79"/>
<dbReference type="Proteomes" id="UP000005238">
    <property type="component" value="Unassembled WGS sequence"/>
</dbReference>
<dbReference type="SUPFAM" id="SSF53448">
    <property type="entry name" value="Nucleotide-diphospho-sugar transferases"/>
    <property type="match status" value="1"/>
</dbReference>